<dbReference type="SUPFAM" id="SSF50814">
    <property type="entry name" value="Lipocalins"/>
    <property type="match status" value="2"/>
</dbReference>
<dbReference type="InterPro" id="IPR047202">
    <property type="entry name" value="Lipocalin_Blc-like_dom"/>
</dbReference>
<feature type="domain" description="Lipocalin" evidence="3">
    <location>
        <begin position="391"/>
        <end position="561"/>
    </location>
</feature>
<keyword evidence="5" id="KW-1185">Reference proteome</keyword>
<dbReference type="Proteomes" id="UP000829354">
    <property type="component" value="Chromosome X"/>
</dbReference>
<dbReference type="FunFam" id="2.40.128.20:FF:000019">
    <property type="entry name" value="LiPocalin-Related protein"/>
    <property type="match status" value="1"/>
</dbReference>
<feature type="region of interest" description="Disordered" evidence="1">
    <location>
        <begin position="254"/>
        <end position="304"/>
    </location>
</feature>
<proteinExistence type="predicted"/>
<evidence type="ECO:0000256" key="2">
    <source>
        <dbReference type="SAM" id="SignalP"/>
    </source>
</evidence>
<dbReference type="EMBL" id="CP092625">
    <property type="protein sequence ID" value="UMM40345.1"/>
    <property type="molecule type" value="Genomic_DNA"/>
</dbReference>
<feature type="signal peptide" evidence="2">
    <location>
        <begin position="1"/>
        <end position="18"/>
    </location>
</feature>
<dbReference type="AlphaFoldDB" id="A0AAE9JQ96"/>
<reference evidence="4 5" key="1">
    <citation type="submission" date="2022-04" db="EMBL/GenBank/DDBJ databases">
        <title>Chromosome-level reference genomes for two strains of Caenorhabditis briggsae: an improved platform for comparative genomics.</title>
        <authorList>
            <person name="Stevens L."/>
            <person name="Andersen E."/>
        </authorList>
    </citation>
    <scope>NUCLEOTIDE SEQUENCE [LARGE SCALE GENOMIC DNA]</scope>
    <source>
        <strain evidence="4">VX34</strain>
        <tissue evidence="4">Whole-organism</tissue>
    </source>
</reference>
<keyword evidence="2" id="KW-0732">Signal</keyword>
<accession>A0AAE9JQ96</accession>
<gene>
    <name evidence="4" type="ORF">L5515_017014</name>
</gene>
<feature type="compositionally biased region" description="Low complexity" evidence="1">
    <location>
        <begin position="259"/>
        <end position="282"/>
    </location>
</feature>
<dbReference type="Gene3D" id="2.40.128.20">
    <property type="match status" value="1"/>
</dbReference>
<evidence type="ECO:0000256" key="1">
    <source>
        <dbReference type="SAM" id="MobiDB-lite"/>
    </source>
</evidence>
<dbReference type="Pfam" id="PF24976">
    <property type="entry name" value="Lipocalin_10"/>
    <property type="match status" value="1"/>
</dbReference>
<feature type="compositionally biased region" description="Polar residues" evidence="1">
    <location>
        <begin position="292"/>
        <end position="304"/>
    </location>
</feature>
<evidence type="ECO:0000313" key="5">
    <source>
        <dbReference type="Proteomes" id="UP000829354"/>
    </source>
</evidence>
<dbReference type="InterPro" id="IPR056868">
    <property type="entry name" value="Lipocalin_dom_nem"/>
</dbReference>
<feature type="chain" id="PRO_5042155878" description="Lipocalin domain-containing protein" evidence="2">
    <location>
        <begin position="19"/>
        <end position="859"/>
    </location>
</feature>
<protein>
    <recommendedName>
        <fullName evidence="3">Lipocalin domain-containing protein</fullName>
    </recommendedName>
</protein>
<dbReference type="InterPro" id="IPR012674">
    <property type="entry name" value="Calycin"/>
</dbReference>
<evidence type="ECO:0000259" key="3">
    <source>
        <dbReference type="Pfam" id="PF24976"/>
    </source>
</evidence>
<sequence length="859" mass="92471">MRSIVWILAATTALAATAINDADVPVVIHLPAQQHRPRFLGQVAPPRAVNTVVAPRAPSAAQEKAIAIPQAQQPIALPPAPPAAQQPVLPVANGDQSFAPRQGAAVPPPPPVNIPTDVQNQLIKFFGLDSFGIPGLTGNHPEGFAGAVQEMRAAGIPVPGNLAGNGAPAAAAEGVKTVNDDVLAQANPNFQDQLSQIQNAVNNPGPYKGGANVPLPAEQPGENGLIGLLSNSIRKVIKDTGVSDALSNSIPNLLGSGSGADSSSAPASSSNIRRAPASSASNDDVPQVATAAGSSSNIRRQPSAAQRAISGFAAALGGGGNNSPTHAGLPRIPGIPLLPGGIPRNSQGQIDIVSLIGSVTKRVSNGTTLAELLPPERLQTLADNVTDALLPETPNVDLSKFMGRWFEGINSPRATEQRCVVHHYGGLTRNDKTATFTALKVYREGSEFGPVKYSIGYAFRGGNKDAMLQLHSSETSDAQPFWIYKLGPEGRNSFGDSQYEYAIISNWVKYPVTILVRDPDTFKAKYQKEVLRWLEDQGFINGFIRAFNLLQPAGYSSCQYADSTFEVFGKIMWCRNVVLLFCILNGAVAIGENAMDFQAITGIIGGIGKMLESKIDTINVPAEMIMGKWFQMYKAAMNFDVVRTTMFCPVAYFSPNPIMGEEGFSMQEAYRVVSKTGPIETYKRDMNKVGPGQYWMYTEEYFYPRQFYVIGAGPSFDNSSRNSTEPIQYIIASDANRLSLMVYARDPLVFFQKYNKEVVEFMNGHGFGGNVFWNSPKPIYQGPDCEWPSEKEVFARRVLKNQEMNERNKNGTSDPILSGMPLADMIRDPKRTLERLVGAKALQQASAGITAGPPASRSE</sequence>
<organism evidence="4 5">
    <name type="scientific">Caenorhabditis briggsae</name>
    <dbReference type="NCBI Taxonomy" id="6238"/>
    <lineage>
        <taxon>Eukaryota</taxon>
        <taxon>Metazoa</taxon>
        <taxon>Ecdysozoa</taxon>
        <taxon>Nematoda</taxon>
        <taxon>Chromadorea</taxon>
        <taxon>Rhabditida</taxon>
        <taxon>Rhabditina</taxon>
        <taxon>Rhabditomorpha</taxon>
        <taxon>Rhabditoidea</taxon>
        <taxon>Rhabditidae</taxon>
        <taxon>Peloderinae</taxon>
        <taxon>Caenorhabditis</taxon>
    </lineage>
</organism>
<evidence type="ECO:0000313" key="4">
    <source>
        <dbReference type="EMBL" id="UMM40345.1"/>
    </source>
</evidence>
<dbReference type="PANTHER" id="PTHR37437">
    <property type="entry name" value="LIPOCALIN-RELATED PROTEIN-RELATED"/>
    <property type="match status" value="1"/>
</dbReference>
<dbReference type="CDD" id="cd19438">
    <property type="entry name" value="lipocalin_Blc-like"/>
    <property type="match status" value="1"/>
</dbReference>
<name>A0AAE9JQ96_CAEBR</name>
<dbReference type="PANTHER" id="PTHR37437:SF1">
    <property type="entry name" value="LIPOCALIN-RELATED PROTEIN"/>
    <property type="match status" value="1"/>
</dbReference>